<evidence type="ECO:0000313" key="1">
    <source>
        <dbReference type="EMBL" id="CAK9135096.1"/>
    </source>
</evidence>
<protein>
    <submittedName>
        <fullName evidence="1">Uncharacterized protein</fullName>
    </submittedName>
</protein>
<organism evidence="1 2">
    <name type="scientific">Ilex paraguariensis</name>
    <name type="common">yerba mate</name>
    <dbReference type="NCBI Taxonomy" id="185542"/>
    <lineage>
        <taxon>Eukaryota</taxon>
        <taxon>Viridiplantae</taxon>
        <taxon>Streptophyta</taxon>
        <taxon>Embryophyta</taxon>
        <taxon>Tracheophyta</taxon>
        <taxon>Spermatophyta</taxon>
        <taxon>Magnoliopsida</taxon>
        <taxon>eudicotyledons</taxon>
        <taxon>Gunneridae</taxon>
        <taxon>Pentapetalae</taxon>
        <taxon>asterids</taxon>
        <taxon>campanulids</taxon>
        <taxon>Aquifoliales</taxon>
        <taxon>Aquifoliaceae</taxon>
        <taxon>Ilex</taxon>
    </lineage>
</organism>
<name>A0ABC8QQV5_9AQUA</name>
<evidence type="ECO:0000313" key="2">
    <source>
        <dbReference type="Proteomes" id="UP001642360"/>
    </source>
</evidence>
<accession>A0ABC8QQV5</accession>
<dbReference type="EMBL" id="CAUOFW020000692">
    <property type="protein sequence ID" value="CAK9135096.1"/>
    <property type="molecule type" value="Genomic_DNA"/>
</dbReference>
<reference evidence="1 2" key="1">
    <citation type="submission" date="2024-02" db="EMBL/GenBank/DDBJ databases">
        <authorList>
            <person name="Vignale AGUSTIN F."/>
            <person name="Sosa J E."/>
            <person name="Modenutti C."/>
        </authorList>
    </citation>
    <scope>NUCLEOTIDE SEQUENCE [LARGE SCALE GENOMIC DNA]</scope>
</reference>
<keyword evidence="2" id="KW-1185">Reference proteome</keyword>
<gene>
    <name evidence="1" type="ORF">ILEXP_LOCUS2030</name>
</gene>
<sequence>MWYCPIEGSWRLCLQLERVGTPSPHKTSSRLAVVVLKHGQLNTDVFMHTHCWKGLWIRSWSPHSLVADKMSKEEGSDLLRRRRRQSKLQIFKSSPAQTKTIKASNLQA</sequence>
<proteinExistence type="predicted"/>
<dbReference type="AlphaFoldDB" id="A0ABC8QQV5"/>
<dbReference type="Proteomes" id="UP001642360">
    <property type="component" value="Unassembled WGS sequence"/>
</dbReference>
<comment type="caution">
    <text evidence="1">The sequence shown here is derived from an EMBL/GenBank/DDBJ whole genome shotgun (WGS) entry which is preliminary data.</text>
</comment>